<dbReference type="PANTHER" id="PTHR38420:SF1">
    <property type="entry name" value="PUTATIVE (AFU_ORTHOLOGUE AFUA_5G14690)-RELATED"/>
    <property type="match status" value="1"/>
</dbReference>
<reference evidence="3 4" key="1">
    <citation type="submission" date="2023-09" db="EMBL/GenBank/DDBJ databases">
        <authorList>
            <person name="Rey-Velasco X."/>
        </authorList>
    </citation>
    <scope>NUCLEOTIDE SEQUENCE [LARGE SCALE GENOMIC DNA]</scope>
    <source>
        <strain evidence="3 4">W345</strain>
    </source>
</reference>
<dbReference type="InterPro" id="IPR009163">
    <property type="entry name" value="Ap4A_phos1/2"/>
</dbReference>
<dbReference type="Gene3D" id="3.30.428.70">
    <property type="match status" value="1"/>
</dbReference>
<name>A0ABU2WEG2_9GAMM</name>
<dbReference type="RefSeq" id="WP_311363637.1">
    <property type="nucleotide sequence ID" value="NZ_JAVRIC010000002.1"/>
</dbReference>
<dbReference type="Proteomes" id="UP001254608">
    <property type="component" value="Unassembled WGS sequence"/>
</dbReference>
<dbReference type="EMBL" id="JAVRIC010000002">
    <property type="protein sequence ID" value="MDT0496248.1"/>
    <property type="molecule type" value="Genomic_DNA"/>
</dbReference>
<dbReference type="Pfam" id="PF19327">
    <property type="entry name" value="Ap4A_phos_N"/>
    <property type="match status" value="1"/>
</dbReference>
<dbReference type="Pfam" id="PF09830">
    <property type="entry name" value="ATP_transf"/>
    <property type="match status" value="1"/>
</dbReference>
<evidence type="ECO:0000313" key="4">
    <source>
        <dbReference type="Proteomes" id="UP001254608"/>
    </source>
</evidence>
<protein>
    <submittedName>
        <fullName evidence="3">DUF4922 domain-containing protein</fullName>
    </submittedName>
</protein>
<evidence type="ECO:0000313" key="3">
    <source>
        <dbReference type="EMBL" id="MDT0496248.1"/>
    </source>
</evidence>
<dbReference type="InterPro" id="IPR043171">
    <property type="entry name" value="Ap4A_phos1/2-like"/>
</dbReference>
<feature type="domain" description="Ap4A phosphorylase 1/2 N-terminal" evidence="2">
    <location>
        <begin position="15"/>
        <end position="159"/>
    </location>
</feature>
<accession>A0ABU2WEG2</accession>
<comment type="caution">
    <text evidence="3">The sequence shown here is derived from an EMBL/GenBank/DDBJ whole genome shotgun (WGS) entry which is preliminary data.</text>
</comment>
<dbReference type="SUPFAM" id="SSF54197">
    <property type="entry name" value="HIT-like"/>
    <property type="match status" value="1"/>
</dbReference>
<organism evidence="3 4">
    <name type="scientific">Banduia mediterranea</name>
    <dbReference type="NCBI Taxonomy" id="3075609"/>
    <lineage>
        <taxon>Bacteria</taxon>
        <taxon>Pseudomonadati</taxon>
        <taxon>Pseudomonadota</taxon>
        <taxon>Gammaproteobacteria</taxon>
        <taxon>Nevskiales</taxon>
        <taxon>Algiphilaceae</taxon>
        <taxon>Banduia</taxon>
    </lineage>
</organism>
<dbReference type="InterPro" id="IPR045759">
    <property type="entry name" value="Ap4A_phos1/2_N"/>
</dbReference>
<dbReference type="InterPro" id="IPR036265">
    <property type="entry name" value="HIT-like_sf"/>
</dbReference>
<dbReference type="PANTHER" id="PTHR38420">
    <property type="entry name" value="AP-4-A PHOSPHORYLASE II"/>
    <property type="match status" value="1"/>
</dbReference>
<dbReference type="InterPro" id="IPR019200">
    <property type="entry name" value="ATP_adenylylTrfase_C"/>
</dbReference>
<keyword evidence="4" id="KW-1185">Reference proteome</keyword>
<proteinExistence type="predicted"/>
<evidence type="ECO:0000259" key="1">
    <source>
        <dbReference type="Pfam" id="PF09830"/>
    </source>
</evidence>
<gene>
    <name evidence="3" type="ORF">RM530_02555</name>
</gene>
<dbReference type="PIRSF" id="PIRSF000846">
    <property type="entry name" value="ATP_adenylyltr"/>
    <property type="match status" value="1"/>
</dbReference>
<evidence type="ECO:0000259" key="2">
    <source>
        <dbReference type="Pfam" id="PF19327"/>
    </source>
</evidence>
<sequence>MKVHRVPSPEHVPDLLGAIDRTVAQASASGALQALETRSVAVGGALPYVVHWASALRHKQADQQAQQDETPRNPFLPYESELHVADLAHTHVMLLNKFPVVPRHTLIVTREFAEQTAVLDDADFCALATGMVQLDGLAFYNGGTTAGASQTHKHLQLVADAPIPLAGLFASARGQAGVQTLEAFDFVHAFVALDRTAFGSVESARTQLREAYTAACARCSLFPDQARMPPYNLLATRDWLLVVPRTAECWRHADIRISLNALSFTGSIFVARYEWISAVKQAGLAALLEAVTFARAPSA</sequence>
<feature type="domain" description="ATP adenylyltransferase C-terminal" evidence="1">
    <location>
        <begin position="184"/>
        <end position="293"/>
    </location>
</feature>